<proteinExistence type="predicted"/>
<organism evidence="1 2">
    <name type="scientific">Marinicella litoralis</name>
    <dbReference type="NCBI Taxonomy" id="644220"/>
    <lineage>
        <taxon>Bacteria</taxon>
        <taxon>Pseudomonadati</taxon>
        <taxon>Pseudomonadota</taxon>
        <taxon>Gammaproteobacteria</taxon>
        <taxon>Lysobacterales</taxon>
        <taxon>Marinicellaceae</taxon>
        <taxon>Marinicella</taxon>
    </lineage>
</organism>
<dbReference type="EMBL" id="SNZB01000001">
    <property type="protein sequence ID" value="TDR23454.1"/>
    <property type="molecule type" value="Genomic_DNA"/>
</dbReference>
<accession>A0A4R6XYQ8</accession>
<dbReference type="Gene3D" id="3.40.50.10070">
    <property type="entry name" value="TolB, N-terminal domain"/>
    <property type="match status" value="1"/>
</dbReference>
<keyword evidence="2" id="KW-1185">Reference proteome</keyword>
<protein>
    <submittedName>
        <fullName evidence="1">Uncharacterized protein</fullName>
    </submittedName>
</protein>
<sequence length="230" mass="25956">MVLGGQHTPVKFVALPFSYQGSGLSPAVAVEDLIVQALSSTGLFSMPYRYDVPANTNNMMAWQFNGIRYVLQGQLIEADKMLTLRLSIDDTLGLQPTISRVILNPEQLTLSSQMFADQVYRSLFYATFTNDTEKQYLANENPVLTRYLNQLVMTFKAAWVNDQGKGSCTVDIQQMPGGVPFKSELNEDCFLDRALPNEIQQALESIEVLPYENYQTVFERNLKIEFISLN</sequence>
<evidence type="ECO:0000313" key="1">
    <source>
        <dbReference type="EMBL" id="TDR23454.1"/>
    </source>
</evidence>
<evidence type="ECO:0000313" key="2">
    <source>
        <dbReference type="Proteomes" id="UP000295724"/>
    </source>
</evidence>
<dbReference type="AlphaFoldDB" id="A0A4R6XYQ8"/>
<reference evidence="1 2" key="1">
    <citation type="submission" date="2019-03" db="EMBL/GenBank/DDBJ databases">
        <title>Genomic Encyclopedia of Type Strains, Phase IV (KMG-IV): sequencing the most valuable type-strain genomes for metagenomic binning, comparative biology and taxonomic classification.</title>
        <authorList>
            <person name="Goeker M."/>
        </authorList>
    </citation>
    <scope>NUCLEOTIDE SEQUENCE [LARGE SCALE GENOMIC DNA]</scope>
    <source>
        <strain evidence="1 2">DSM 25488</strain>
    </source>
</reference>
<dbReference type="Proteomes" id="UP000295724">
    <property type="component" value="Unassembled WGS sequence"/>
</dbReference>
<name>A0A4R6XYQ8_9GAMM</name>
<dbReference type="SUPFAM" id="SSF52964">
    <property type="entry name" value="TolB, N-terminal domain"/>
    <property type="match status" value="1"/>
</dbReference>
<gene>
    <name evidence="1" type="ORF">C8D91_0315</name>
</gene>
<comment type="caution">
    <text evidence="1">The sequence shown here is derived from an EMBL/GenBank/DDBJ whole genome shotgun (WGS) entry which is preliminary data.</text>
</comment>